<reference evidence="2 3" key="1">
    <citation type="submission" date="2023-11" db="EMBL/GenBank/DDBJ databases">
        <authorList>
            <person name="Okamura Y."/>
        </authorList>
    </citation>
    <scope>NUCLEOTIDE SEQUENCE [LARGE SCALE GENOMIC DNA]</scope>
</reference>
<proteinExistence type="predicted"/>
<organism evidence="2 3">
    <name type="scientific">Leptosia nina</name>
    <dbReference type="NCBI Taxonomy" id="320188"/>
    <lineage>
        <taxon>Eukaryota</taxon>
        <taxon>Metazoa</taxon>
        <taxon>Ecdysozoa</taxon>
        <taxon>Arthropoda</taxon>
        <taxon>Hexapoda</taxon>
        <taxon>Insecta</taxon>
        <taxon>Pterygota</taxon>
        <taxon>Neoptera</taxon>
        <taxon>Endopterygota</taxon>
        <taxon>Lepidoptera</taxon>
        <taxon>Glossata</taxon>
        <taxon>Ditrysia</taxon>
        <taxon>Papilionoidea</taxon>
        <taxon>Pieridae</taxon>
        <taxon>Pierinae</taxon>
        <taxon>Leptosia</taxon>
    </lineage>
</organism>
<evidence type="ECO:0008006" key="4">
    <source>
        <dbReference type="Google" id="ProtNLM"/>
    </source>
</evidence>
<comment type="caution">
    <text evidence="2">The sequence shown here is derived from an EMBL/GenBank/DDBJ whole genome shotgun (WGS) entry which is preliminary data.</text>
</comment>
<evidence type="ECO:0000256" key="1">
    <source>
        <dbReference type="SAM" id="SignalP"/>
    </source>
</evidence>
<sequence length="90" mass="10149">MAKLNWVFVCTLLLALFSIFATGNACKKKIPCTGRAPCRRGPYKDGMETELFQEVVVLLVTLLLSYLESCFACTRVRYNDCTDSNAKCRK</sequence>
<evidence type="ECO:0000313" key="3">
    <source>
        <dbReference type="Proteomes" id="UP001497472"/>
    </source>
</evidence>
<dbReference type="AlphaFoldDB" id="A0AAV1JCC5"/>
<feature type="chain" id="PRO_5043707299" description="Transmembrane protein" evidence="1">
    <location>
        <begin position="26"/>
        <end position="90"/>
    </location>
</feature>
<name>A0AAV1JCC5_9NEOP</name>
<evidence type="ECO:0000313" key="2">
    <source>
        <dbReference type="EMBL" id="CAK1546602.1"/>
    </source>
</evidence>
<dbReference type="Proteomes" id="UP001497472">
    <property type="component" value="Unassembled WGS sequence"/>
</dbReference>
<accession>A0AAV1JCC5</accession>
<feature type="signal peptide" evidence="1">
    <location>
        <begin position="1"/>
        <end position="25"/>
    </location>
</feature>
<dbReference type="EMBL" id="CAVLEF010000008">
    <property type="protein sequence ID" value="CAK1546602.1"/>
    <property type="molecule type" value="Genomic_DNA"/>
</dbReference>
<keyword evidence="1" id="KW-0732">Signal</keyword>
<protein>
    <recommendedName>
        <fullName evidence="4">Transmembrane protein</fullName>
    </recommendedName>
</protein>
<gene>
    <name evidence="2" type="ORF">LNINA_LOCUS6160</name>
</gene>
<keyword evidence="3" id="KW-1185">Reference proteome</keyword>